<comment type="caution">
    <text evidence="5">The sequence shown here is derived from an EMBL/GenBank/DDBJ whole genome shotgun (WGS) entry which is preliminary data.</text>
</comment>
<dbReference type="InterPro" id="IPR000940">
    <property type="entry name" value="NNMT_TEMT_trans"/>
</dbReference>
<sequence>MDPVSHKVYHEHEFDPKVLLTIYCSPGTDRTIYEEVTIFPMQTLQGLMSSGKITGNTLIDFSTGPNISHLLSVCDYFTEIIILETNDFSLTHAEKWWKGEEETFDWSHLSDVCSEGDRKKWMEKEDTLRRKIKYIMKFDLSKEDPSVFSKANCVTSFYLLSHISKDREAYSKNIRKLASMLDIGGLLFLGGSFNVKYFSIGEHTFHSLPIDEEFIRKALEDAGFSIEHIEKLDSKVVSKTVKYDQIFLACAVKVKEI</sequence>
<dbReference type="Proteomes" id="UP000824782">
    <property type="component" value="Unassembled WGS sequence"/>
</dbReference>
<name>A0AAV7BQZ1_ENGPU</name>
<evidence type="ECO:0000256" key="3">
    <source>
        <dbReference type="ARBA" id="ARBA00022679"/>
    </source>
</evidence>
<dbReference type="SUPFAM" id="SSF53335">
    <property type="entry name" value="S-adenosyl-L-methionine-dependent methyltransferases"/>
    <property type="match status" value="1"/>
</dbReference>
<dbReference type="Pfam" id="PF01234">
    <property type="entry name" value="NNMT_PNMT_TEMT"/>
    <property type="match status" value="1"/>
</dbReference>
<evidence type="ECO:0000256" key="1">
    <source>
        <dbReference type="ARBA" id="ARBA00007996"/>
    </source>
</evidence>
<dbReference type="GO" id="GO:0005829">
    <property type="term" value="C:cytosol"/>
    <property type="evidence" value="ECO:0007669"/>
    <property type="project" value="TreeGrafter"/>
</dbReference>
<accession>A0AAV7BQZ1</accession>
<evidence type="ECO:0000313" key="5">
    <source>
        <dbReference type="EMBL" id="KAG8574688.1"/>
    </source>
</evidence>
<reference evidence="5" key="1">
    <citation type="thesis" date="2020" institute="ProQuest LLC" country="789 East Eisenhower Parkway, Ann Arbor, MI, USA">
        <title>Comparative Genomics and Chromosome Evolution.</title>
        <authorList>
            <person name="Mudd A.B."/>
        </authorList>
    </citation>
    <scope>NUCLEOTIDE SEQUENCE</scope>
    <source>
        <strain evidence="5">237g6f4</strain>
        <tissue evidence="5">Blood</tissue>
    </source>
</reference>
<protein>
    <recommendedName>
        <fullName evidence="7">Nicotinamide N-methyltransferase</fullName>
    </recommendedName>
</protein>
<keyword evidence="6" id="KW-1185">Reference proteome</keyword>
<dbReference type="InterPro" id="IPR029063">
    <property type="entry name" value="SAM-dependent_MTases_sf"/>
</dbReference>
<organism evidence="5 6">
    <name type="scientific">Engystomops pustulosus</name>
    <name type="common">Tungara frog</name>
    <name type="synonym">Physalaemus pustulosus</name>
    <dbReference type="NCBI Taxonomy" id="76066"/>
    <lineage>
        <taxon>Eukaryota</taxon>
        <taxon>Metazoa</taxon>
        <taxon>Chordata</taxon>
        <taxon>Craniata</taxon>
        <taxon>Vertebrata</taxon>
        <taxon>Euteleostomi</taxon>
        <taxon>Amphibia</taxon>
        <taxon>Batrachia</taxon>
        <taxon>Anura</taxon>
        <taxon>Neobatrachia</taxon>
        <taxon>Hyloidea</taxon>
        <taxon>Leptodactylidae</taxon>
        <taxon>Leiuperinae</taxon>
        <taxon>Engystomops</taxon>
    </lineage>
</organism>
<keyword evidence="2" id="KW-0489">Methyltransferase</keyword>
<dbReference type="PANTHER" id="PTHR10867">
    <property type="entry name" value="NNMT/PNMT/TEMT FAMILY MEMBER"/>
    <property type="match status" value="1"/>
</dbReference>
<dbReference type="PANTHER" id="PTHR10867:SF44">
    <property type="entry name" value="NICOTINAMIDE N-METHYLTRANSFERASE ISOFORM X2"/>
    <property type="match status" value="1"/>
</dbReference>
<comment type="similarity">
    <text evidence="1">Belongs to the class I-like SAM-binding methyltransferase superfamily. NNMT/PNMT/TEMT family.</text>
</comment>
<dbReference type="GO" id="GO:0008170">
    <property type="term" value="F:N-methyltransferase activity"/>
    <property type="evidence" value="ECO:0007669"/>
    <property type="project" value="TreeGrafter"/>
</dbReference>
<evidence type="ECO:0008006" key="7">
    <source>
        <dbReference type="Google" id="ProtNLM"/>
    </source>
</evidence>
<evidence type="ECO:0000256" key="2">
    <source>
        <dbReference type="ARBA" id="ARBA00022603"/>
    </source>
</evidence>
<evidence type="ECO:0000313" key="6">
    <source>
        <dbReference type="Proteomes" id="UP000824782"/>
    </source>
</evidence>
<dbReference type="AlphaFoldDB" id="A0AAV7BQZ1"/>
<keyword evidence="3" id="KW-0808">Transferase</keyword>
<dbReference type="PROSITE" id="PS51681">
    <property type="entry name" value="SAM_MT_NNMT_PNMT_TEMT"/>
    <property type="match status" value="1"/>
</dbReference>
<dbReference type="EMBL" id="WNYA01000004">
    <property type="protein sequence ID" value="KAG8574688.1"/>
    <property type="molecule type" value="Genomic_DNA"/>
</dbReference>
<dbReference type="GO" id="GO:0032259">
    <property type="term" value="P:methylation"/>
    <property type="evidence" value="ECO:0007669"/>
    <property type="project" value="UniProtKB-KW"/>
</dbReference>
<gene>
    <name evidence="5" type="ORF">GDO81_009274</name>
</gene>
<dbReference type="Gene3D" id="3.40.50.150">
    <property type="entry name" value="Vaccinia Virus protein VP39"/>
    <property type="match status" value="1"/>
</dbReference>
<keyword evidence="4" id="KW-0949">S-adenosyl-L-methionine</keyword>
<proteinExistence type="inferred from homology"/>
<evidence type="ECO:0000256" key="4">
    <source>
        <dbReference type="ARBA" id="ARBA00022691"/>
    </source>
</evidence>